<dbReference type="Proteomes" id="UP000632063">
    <property type="component" value="Unassembled WGS sequence"/>
</dbReference>
<evidence type="ECO:0000259" key="2">
    <source>
        <dbReference type="Pfam" id="PF13550"/>
    </source>
</evidence>
<dbReference type="CDD" id="cd19607">
    <property type="entry name" value="GTA_TIM-barrel-like"/>
    <property type="match status" value="1"/>
</dbReference>
<dbReference type="GO" id="GO:0016787">
    <property type="term" value="F:hydrolase activity"/>
    <property type="evidence" value="ECO:0007669"/>
    <property type="project" value="UniProtKB-KW"/>
</dbReference>
<dbReference type="Pfam" id="PF23666">
    <property type="entry name" value="Rcc01698_C"/>
    <property type="match status" value="1"/>
</dbReference>
<feature type="domain" description="GTA TIM-barrel-like" evidence="1">
    <location>
        <begin position="436"/>
        <end position="738"/>
    </location>
</feature>
<dbReference type="InterPro" id="IPR032876">
    <property type="entry name" value="J_dom"/>
</dbReference>
<dbReference type="SUPFAM" id="SSF51445">
    <property type="entry name" value="(Trans)glycosidases"/>
    <property type="match status" value="1"/>
</dbReference>
<dbReference type="InterPro" id="IPR017853">
    <property type="entry name" value="GH"/>
</dbReference>
<evidence type="ECO:0000313" key="4">
    <source>
        <dbReference type="EMBL" id="MBD8894044.1"/>
    </source>
</evidence>
<dbReference type="Pfam" id="PF13550">
    <property type="entry name" value="Phage-tail_3"/>
    <property type="match status" value="1"/>
</dbReference>
<dbReference type="Pfam" id="PF13547">
    <property type="entry name" value="GTA_TIM"/>
    <property type="match status" value="1"/>
</dbReference>
<reference evidence="5" key="1">
    <citation type="submission" date="2020-09" db="EMBL/GenBank/DDBJ databases">
        <title>The genome sequence of strain Labrenzia suaedae 4C16A.</title>
        <authorList>
            <person name="Liu Y."/>
        </authorList>
    </citation>
    <scope>NUCLEOTIDE SEQUENCE [LARGE SCALE GENOMIC DNA]</scope>
    <source>
        <strain evidence="5">4C16A</strain>
    </source>
</reference>
<accession>A0ABR9CTU4</accession>
<feature type="domain" description="Tip attachment protein J" evidence="2">
    <location>
        <begin position="799"/>
        <end position="963"/>
    </location>
</feature>
<dbReference type="InterPro" id="IPR056490">
    <property type="entry name" value="Rcc01698_C"/>
</dbReference>
<feature type="domain" description="Rcc01698-like C-terminal" evidence="3">
    <location>
        <begin position="1056"/>
        <end position="1151"/>
    </location>
</feature>
<protein>
    <submittedName>
        <fullName evidence="4">Glycoside hydrolase/phage tail family protein</fullName>
    </submittedName>
</protein>
<reference evidence="4 5" key="2">
    <citation type="journal article" date="2021" name="Int. J. Syst. Evol. Microbiol.">
        <title>Roseibium litorale sp. nov., isolated from a tidal flat sediment and proposal for the reclassification of Labrenzia polysiphoniae as Roseibium polysiphoniae comb. nov.</title>
        <authorList>
            <person name="Liu Y."/>
            <person name="Pei T."/>
            <person name="Du J."/>
            <person name="Chao M."/>
            <person name="Deng M.R."/>
            <person name="Zhu H."/>
        </authorList>
    </citation>
    <scope>NUCLEOTIDE SEQUENCE [LARGE SCALE GENOMIC DNA]</scope>
    <source>
        <strain evidence="4 5">4C16A</strain>
    </source>
</reference>
<keyword evidence="4" id="KW-0378">Hydrolase</keyword>
<sequence length="1312" mass="140150">MATLLLGVAASALVGATGTTGIIASAITTAASLGGSLIDGWLFSGGASSQHVEGQRLESLQVLSSTEGAAIPIIAGWARVSGQVIWATALTETVSTSTQKAGGKGGGGAKVTTTSYAYSANFAIGLCEGPISKILRIWADGKELDLTQFSPRVYTGTETQGPDPLIQAKQGTADVPAYRGLAYVVFEDFALADYGNRIPQLTFEIIRSVGYEEEILPGVCLLPGATEFGYSPELVKDVSGNASTVDNNRHTLVAKTDWEHSLDLLQAVAPSVQSVALVAAWFGSDLRCESCSIAPRTEYLKTTTPISWKVAGLSRDTATLVSYVDGKPAFGGSPDDASLIAAIQDLKARGLKVLLYPFVMMDIPAGNGLPDPYGGGEQAAFPWRGKITCNPAIGQGGTPDKTAAAATQVAAFLGSAGAGHFSEVGGAVVYSGPAEWSYRRFILHFAMLAQAAGGVDSFVIGSEMPGMTSIRGAGNSFPFVDGLITLASEVRSIVGGATNVGYAADWSEYHSYRPNDGSGDVFFHLDALWANAEIDFIGIDNYMPLSDWRDGAGHLDHGDGSAGSPSIYKTDYLKGNIEGGELYHWYYASDADRLNQIRSPIRDTAYGEDWIFRQKDFRNWWLNAHYDRIGGVRSANASAWVPEGKPIWFTEFGCPAIDKGSNQPNVFFDPKSSESEVPHFSSGVRDDLIQRRFLRATVEYWQAASGNNPVSGVYGGRMVDTGHMFAWAWDVRPFPSFPVDGDIWADYRNFETGHWLSGRLGSAPADGVARMMLSKSGLTESADFDTAEFAGVADGFIIDNVTSARSVLETLGQTFFFDALESGGRIEARLRRSRPAVRELTTSGLVEQGKDKDLAKITRAQQTELPRAVRLTGFDSYRDFQTVTGEGLLEEVTSDRVQVGTLPIVMHYERFKALAENLLQDAWASRETGTFEAPPSTLDLEVGDIVGLTYAGRRQLMRLTSIRDGAGRSVTARSYDGFASEAAGGASRAPTASKRKETAAAFGVFIDGPLLRDTDNAWEGYMTGFQLPFRPGLVFLSSPSDSGFVLRGTLETAGLLGALVGDLPPGPLYRWDMTNGLIVELVSGTLQSLDDQLVLAGGNALLVQAASGDWELLQFANAELIASQTYRLTRLLRGQRGSENAMGAPDGARIVVLSGGAIQSGLDRGQVGLPLNWQVGPANAAIGSEAFAEYSFTYTGRGERPLSPVHLKARALAGGDVVLSWIRRTRIGGDGWETEDVPLGEASEAYDVEIWNDGGLVRTFSVPAETATYTVADQVADLGGTGQSFTFKVFQVSATYGRGTAATSTYQGDYQP</sequence>
<keyword evidence="5" id="KW-1185">Reference proteome</keyword>
<proteinExistence type="predicted"/>
<evidence type="ECO:0000313" key="5">
    <source>
        <dbReference type="Proteomes" id="UP000632063"/>
    </source>
</evidence>
<evidence type="ECO:0000259" key="1">
    <source>
        <dbReference type="Pfam" id="PF13547"/>
    </source>
</evidence>
<name>A0ABR9CTU4_9HYPH</name>
<evidence type="ECO:0000259" key="3">
    <source>
        <dbReference type="Pfam" id="PF23666"/>
    </source>
</evidence>
<comment type="caution">
    <text evidence="4">The sequence shown here is derived from an EMBL/GenBank/DDBJ whole genome shotgun (WGS) entry which is preliminary data.</text>
</comment>
<dbReference type="InterPro" id="IPR025195">
    <property type="entry name" value="GTA_TIM_dom"/>
</dbReference>
<dbReference type="Gene3D" id="3.20.20.80">
    <property type="entry name" value="Glycosidases"/>
    <property type="match status" value="1"/>
</dbReference>
<organism evidence="4 5">
    <name type="scientific">Roseibium litorale</name>
    <dbReference type="NCBI Taxonomy" id="2803841"/>
    <lineage>
        <taxon>Bacteria</taxon>
        <taxon>Pseudomonadati</taxon>
        <taxon>Pseudomonadota</taxon>
        <taxon>Alphaproteobacteria</taxon>
        <taxon>Hyphomicrobiales</taxon>
        <taxon>Stappiaceae</taxon>
        <taxon>Roseibium</taxon>
    </lineage>
</organism>
<dbReference type="RefSeq" id="WP_192150619.1">
    <property type="nucleotide sequence ID" value="NZ_JACYXI010000019.1"/>
</dbReference>
<gene>
    <name evidence="4" type="ORF">IG616_21060</name>
</gene>
<dbReference type="EMBL" id="JACYXI010000019">
    <property type="protein sequence ID" value="MBD8894044.1"/>
    <property type="molecule type" value="Genomic_DNA"/>
</dbReference>